<sequence length="336" mass="36669">MNFFIVVIVVVLGIVGDCHGDGLMKNFYKDSCSLAEEIVRNITWTNVASNPFLPAKLLRMQFHDCFVRDCEASVLLDSTADNTAEKDAFPNLSLEGFDVIDEIKTQLAKINCSNIVSCADIIALATRDAVSFQVSLKKEFRQEKLFNNTSLWTVKTGRRDGTVSLASEVNLPSPFDDFAGLKQAFADKGLSLKDLVVLSGAHTIGIGNCEFFSNRLYNFNGTNGSADPSLNSTYASFLKTKCSATDTTTVVPLDPGSGRTFDNHYYTILKLNEGLFQSDAALLTSGHARDIVDEMATTTNEEFFKSFGHSITRMGAIGVLTGDSGEIRKKCSVINP</sequence>
<dbReference type="PRINTS" id="PR00458">
    <property type="entry name" value="PEROXIDASE"/>
</dbReference>
<dbReference type="AlphaFoldDB" id="A0A834H1N2"/>
<dbReference type="Gene3D" id="1.10.520.10">
    <property type="match status" value="1"/>
</dbReference>
<keyword evidence="16 19" id="KW-0106">Calcium</keyword>
<keyword evidence="11 18" id="KW-1015">Disulfide bond</keyword>
<keyword evidence="9 19" id="KW-0560">Oxidoreductase</keyword>
<keyword evidence="6 19" id="KW-0575">Peroxidase</keyword>
<feature type="signal peptide" evidence="19">
    <location>
        <begin position="1"/>
        <end position="20"/>
    </location>
</feature>
<dbReference type="GO" id="GO:0005576">
    <property type="term" value="C:extracellular region"/>
    <property type="evidence" value="ECO:0007669"/>
    <property type="project" value="UniProtKB-SubCell"/>
</dbReference>
<feature type="binding site" evidence="16">
    <location>
        <position position="85"/>
    </location>
    <ligand>
        <name>Ca(2+)</name>
        <dbReference type="ChEBI" id="CHEBI:29108"/>
        <label>1</label>
    </ligand>
</feature>
<dbReference type="InterPro" id="IPR010255">
    <property type="entry name" value="Haem_peroxidase_sf"/>
</dbReference>
<keyword evidence="22" id="KW-1185">Reference proteome</keyword>
<comment type="catalytic activity">
    <reaction evidence="1 19">
        <text>2 a phenolic donor + H2O2 = 2 a phenolic radical donor + 2 H2O</text>
        <dbReference type="Rhea" id="RHEA:56136"/>
        <dbReference type="ChEBI" id="CHEBI:15377"/>
        <dbReference type="ChEBI" id="CHEBI:16240"/>
        <dbReference type="ChEBI" id="CHEBI:139520"/>
        <dbReference type="ChEBI" id="CHEBI:139521"/>
        <dbReference type="EC" id="1.11.1.7"/>
    </reaction>
</comment>
<evidence type="ECO:0000256" key="18">
    <source>
        <dbReference type="PIRSR" id="PIRSR600823-5"/>
    </source>
</evidence>
<dbReference type="GO" id="GO:0140825">
    <property type="term" value="F:lactoperoxidase activity"/>
    <property type="evidence" value="ECO:0007669"/>
    <property type="project" value="UniProtKB-EC"/>
</dbReference>
<keyword evidence="13 19" id="KW-0376">Hydrogen peroxide</keyword>
<keyword evidence="8 16" id="KW-0479">Metal-binding</keyword>
<evidence type="ECO:0000256" key="12">
    <source>
        <dbReference type="ARBA" id="ARBA00023180"/>
    </source>
</evidence>
<dbReference type="PROSITE" id="PS00435">
    <property type="entry name" value="PEROXIDASE_1"/>
    <property type="match status" value="1"/>
</dbReference>
<dbReference type="InterPro" id="IPR033905">
    <property type="entry name" value="Secretory_peroxidase"/>
</dbReference>
<comment type="similarity">
    <text evidence="3">Belongs to the peroxidase family. Ascorbate peroxidase subfamily.</text>
</comment>
<evidence type="ECO:0000256" key="13">
    <source>
        <dbReference type="ARBA" id="ARBA00023324"/>
    </source>
</evidence>
<dbReference type="SUPFAM" id="SSF48113">
    <property type="entry name" value="Heme-dependent peroxidases"/>
    <property type="match status" value="1"/>
</dbReference>
<evidence type="ECO:0000256" key="3">
    <source>
        <dbReference type="ARBA" id="ARBA00006873"/>
    </source>
</evidence>
<organism evidence="21 22">
    <name type="scientific">Rhododendron simsii</name>
    <name type="common">Sims's rhododendron</name>
    <dbReference type="NCBI Taxonomy" id="118357"/>
    <lineage>
        <taxon>Eukaryota</taxon>
        <taxon>Viridiplantae</taxon>
        <taxon>Streptophyta</taxon>
        <taxon>Embryophyta</taxon>
        <taxon>Tracheophyta</taxon>
        <taxon>Spermatophyta</taxon>
        <taxon>Magnoliopsida</taxon>
        <taxon>eudicotyledons</taxon>
        <taxon>Gunneridae</taxon>
        <taxon>Pentapetalae</taxon>
        <taxon>asterids</taxon>
        <taxon>Ericales</taxon>
        <taxon>Ericaceae</taxon>
        <taxon>Ericoideae</taxon>
        <taxon>Rhodoreae</taxon>
        <taxon>Rhododendron</taxon>
    </lineage>
</organism>
<dbReference type="FunFam" id="1.10.420.10:FF:000008">
    <property type="entry name" value="Peroxidase"/>
    <property type="match status" value="1"/>
</dbReference>
<evidence type="ECO:0000313" key="22">
    <source>
        <dbReference type="Proteomes" id="UP000626092"/>
    </source>
</evidence>
<comment type="cofactor">
    <cofactor evidence="16 19">
        <name>Ca(2+)</name>
        <dbReference type="ChEBI" id="CHEBI:29108"/>
    </cofactor>
    <text evidence="16 19">Binds 2 calcium ions per subunit.</text>
</comment>
<comment type="cofactor">
    <cofactor evidence="16 19">
        <name>heme b</name>
        <dbReference type="ChEBI" id="CHEBI:60344"/>
    </cofactor>
    <text evidence="16 19">Binds 1 heme b (iron(II)-protoporphyrin IX) group per subunit.</text>
</comment>
<evidence type="ECO:0000256" key="17">
    <source>
        <dbReference type="PIRSR" id="PIRSR600823-4"/>
    </source>
</evidence>
<dbReference type="InterPro" id="IPR000823">
    <property type="entry name" value="Peroxidase_pln"/>
</dbReference>
<feature type="disulfide bond" evidence="18">
    <location>
        <begin position="118"/>
        <end position="331"/>
    </location>
</feature>
<proteinExistence type="inferred from homology"/>
<dbReference type="InterPro" id="IPR019793">
    <property type="entry name" value="Peroxidases_heam-ligand_BS"/>
</dbReference>
<dbReference type="InterPro" id="IPR002016">
    <property type="entry name" value="Haem_peroxidase"/>
</dbReference>
<feature type="binding site" evidence="16">
    <location>
        <position position="73"/>
    </location>
    <ligand>
        <name>Ca(2+)</name>
        <dbReference type="ChEBI" id="CHEBI:29108"/>
        <label>1</label>
    </ligand>
</feature>
<name>A0A834H1N2_RHOSS</name>
<feature type="binding site" evidence="16">
    <location>
        <position position="262"/>
    </location>
    <ligand>
        <name>Ca(2+)</name>
        <dbReference type="ChEBI" id="CHEBI:29108"/>
        <label>2</label>
    </ligand>
</feature>
<dbReference type="OrthoDB" id="2113341at2759"/>
<evidence type="ECO:0000256" key="7">
    <source>
        <dbReference type="ARBA" id="ARBA00022617"/>
    </source>
</evidence>
<keyword evidence="10 16" id="KW-0408">Iron</keyword>
<feature type="binding site" evidence="16">
    <location>
        <position position="203"/>
    </location>
    <ligand>
        <name>Ca(2+)</name>
        <dbReference type="ChEBI" id="CHEBI:29108"/>
        <label>2</label>
    </ligand>
</feature>
<feature type="active site" description="Proton acceptor" evidence="14">
    <location>
        <position position="63"/>
    </location>
</feature>
<dbReference type="GO" id="GO:0006979">
    <property type="term" value="P:response to oxidative stress"/>
    <property type="evidence" value="ECO:0007669"/>
    <property type="project" value="UniProtKB-UniRule"/>
</dbReference>
<dbReference type="PRINTS" id="PR00461">
    <property type="entry name" value="PLPEROXIDASE"/>
</dbReference>
<evidence type="ECO:0000256" key="8">
    <source>
        <dbReference type="ARBA" id="ARBA00022723"/>
    </source>
</evidence>
<dbReference type="GO" id="GO:0042744">
    <property type="term" value="P:hydrogen peroxide catabolic process"/>
    <property type="evidence" value="ECO:0007669"/>
    <property type="project" value="UniProtKB-KW"/>
</dbReference>
<evidence type="ECO:0000256" key="10">
    <source>
        <dbReference type="ARBA" id="ARBA00023004"/>
    </source>
</evidence>
<feature type="binding site" evidence="16">
    <location>
        <position position="64"/>
    </location>
    <ligand>
        <name>Ca(2+)</name>
        <dbReference type="ChEBI" id="CHEBI:29108"/>
        <label>1</label>
    </ligand>
</feature>
<feature type="disulfide bond" evidence="18">
    <location>
        <begin position="32"/>
        <end position="112"/>
    </location>
</feature>
<dbReference type="PANTHER" id="PTHR31235">
    <property type="entry name" value="PEROXIDASE 25-RELATED"/>
    <property type="match status" value="1"/>
</dbReference>
<evidence type="ECO:0000256" key="15">
    <source>
        <dbReference type="PIRSR" id="PIRSR600823-2"/>
    </source>
</evidence>
<comment type="subcellular location">
    <subcellularLocation>
        <location evidence="19">Secreted</location>
    </subcellularLocation>
</comment>
<dbReference type="EMBL" id="WJXA01000004">
    <property type="protein sequence ID" value="KAF7144692.1"/>
    <property type="molecule type" value="Genomic_DNA"/>
</dbReference>
<feature type="disulfide bond" evidence="18">
    <location>
        <begin position="209"/>
        <end position="242"/>
    </location>
</feature>
<evidence type="ECO:0000256" key="6">
    <source>
        <dbReference type="ARBA" id="ARBA00022559"/>
    </source>
</evidence>
<evidence type="ECO:0000256" key="4">
    <source>
        <dbReference type="ARBA" id="ARBA00012313"/>
    </source>
</evidence>
<protein>
    <recommendedName>
        <fullName evidence="4 19">Peroxidase</fullName>
        <ecNumber evidence="4 19">1.11.1.7</ecNumber>
    </recommendedName>
</protein>
<comment type="similarity">
    <text evidence="19">Belongs to the peroxidase family. Classical plant (class III) peroxidase subfamily.</text>
</comment>
<feature type="disulfide bond" evidence="18">
    <location>
        <begin position="65"/>
        <end position="70"/>
    </location>
</feature>
<dbReference type="EC" id="1.11.1.7" evidence="4 19"/>
<evidence type="ECO:0000256" key="14">
    <source>
        <dbReference type="PIRSR" id="PIRSR600823-1"/>
    </source>
</evidence>
<dbReference type="GO" id="GO:0046872">
    <property type="term" value="F:metal ion binding"/>
    <property type="evidence" value="ECO:0007669"/>
    <property type="project" value="UniProtKB-UniRule"/>
</dbReference>
<reference evidence="21" key="1">
    <citation type="submission" date="2019-11" db="EMBL/GenBank/DDBJ databases">
        <authorList>
            <person name="Liu Y."/>
            <person name="Hou J."/>
            <person name="Li T.-Q."/>
            <person name="Guan C.-H."/>
            <person name="Wu X."/>
            <person name="Wu H.-Z."/>
            <person name="Ling F."/>
            <person name="Zhang R."/>
            <person name="Shi X.-G."/>
            <person name="Ren J.-P."/>
            <person name="Chen E.-F."/>
            <person name="Sun J.-M."/>
        </authorList>
    </citation>
    <scope>NUCLEOTIDE SEQUENCE</scope>
    <source>
        <strain evidence="21">Adult_tree_wgs_1</strain>
        <tissue evidence="21">Leaves</tissue>
    </source>
</reference>
<evidence type="ECO:0000256" key="5">
    <source>
        <dbReference type="ARBA" id="ARBA00022525"/>
    </source>
</evidence>
<evidence type="ECO:0000256" key="16">
    <source>
        <dbReference type="PIRSR" id="PIRSR600823-3"/>
    </source>
</evidence>
<keyword evidence="19" id="KW-0732">Signal</keyword>
<feature type="domain" description="Plant heme peroxidase family profile" evidence="20">
    <location>
        <begin position="22"/>
        <end position="335"/>
    </location>
</feature>
<keyword evidence="5 19" id="KW-0964">Secreted</keyword>
<feature type="chain" id="PRO_5033110500" description="Peroxidase" evidence="19">
    <location>
        <begin position="21"/>
        <end position="336"/>
    </location>
</feature>
<evidence type="ECO:0000259" key="20">
    <source>
        <dbReference type="PROSITE" id="PS50873"/>
    </source>
</evidence>
<dbReference type="CDD" id="cd00693">
    <property type="entry name" value="secretory_peroxidase"/>
    <property type="match status" value="1"/>
</dbReference>
<evidence type="ECO:0000256" key="11">
    <source>
        <dbReference type="ARBA" id="ARBA00023157"/>
    </source>
</evidence>
<feature type="binding site" evidence="16">
    <location>
        <position position="67"/>
    </location>
    <ligand>
        <name>Ca(2+)</name>
        <dbReference type="ChEBI" id="CHEBI:29108"/>
        <label>1</label>
    </ligand>
</feature>
<dbReference type="GO" id="GO:0020037">
    <property type="term" value="F:heme binding"/>
    <property type="evidence" value="ECO:0007669"/>
    <property type="project" value="UniProtKB-UniRule"/>
</dbReference>
<feature type="binding site" description="axial binding residue" evidence="16">
    <location>
        <position position="202"/>
    </location>
    <ligand>
        <name>heme b</name>
        <dbReference type="ChEBI" id="CHEBI:60344"/>
    </ligand>
    <ligandPart>
        <name>Fe</name>
        <dbReference type="ChEBI" id="CHEBI:18248"/>
    </ligandPart>
</feature>
<dbReference type="Proteomes" id="UP000626092">
    <property type="component" value="Unassembled WGS sequence"/>
</dbReference>
<feature type="site" description="Transition state stabilizer" evidence="17">
    <location>
        <position position="59"/>
    </location>
</feature>
<feature type="binding site" evidence="15">
    <location>
        <position position="172"/>
    </location>
    <ligand>
        <name>substrate</name>
    </ligand>
</feature>
<feature type="binding site" evidence="16">
    <location>
        <position position="254"/>
    </location>
    <ligand>
        <name>Ca(2+)</name>
        <dbReference type="ChEBI" id="CHEBI:29108"/>
        <label>2</label>
    </ligand>
</feature>
<dbReference type="Gene3D" id="1.10.420.10">
    <property type="entry name" value="Peroxidase, domain 2"/>
    <property type="match status" value="1"/>
</dbReference>
<keyword evidence="12" id="KW-0325">Glycoprotein</keyword>
<accession>A0A834H1N2</accession>
<evidence type="ECO:0000256" key="19">
    <source>
        <dbReference type="RuleBase" id="RU362060"/>
    </source>
</evidence>
<evidence type="ECO:0000256" key="2">
    <source>
        <dbReference type="ARBA" id="ARBA00002322"/>
    </source>
</evidence>
<evidence type="ECO:0000256" key="9">
    <source>
        <dbReference type="ARBA" id="ARBA00023002"/>
    </source>
</evidence>
<dbReference type="Pfam" id="PF00141">
    <property type="entry name" value="peroxidase"/>
    <property type="match status" value="1"/>
</dbReference>
<evidence type="ECO:0000256" key="1">
    <source>
        <dbReference type="ARBA" id="ARBA00000189"/>
    </source>
</evidence>
<evidence type="ECO:0000313" key="21">
    <source>
        <dbReference type="EMBL" id="KAF7144692.1"/>
    </source>
</evidence>
<dbReference type="PROSITE" id="PS50873">
    <property type="entry name" value="PEROXIDASE_4"/>
    <property type="match status" value="1"/>
</dbReference>
<gene>
    <name evidence="21" type="ORF">RHSIM_Rhsim04G0215000</name>
</gene>
<comment type="caution">
    <text evidence="21">The sequence shown here is derived from an EMBL/GenBank/DDBJ whole genome shotgun (WGS) entry which is preliminary data.</text>
</comment>
<comment type="function">
    <text evidence="2">Removal of H(2)O(2), oxidation of toxic reductants, biosynthesis and degradation of lignin, suberization, auxin catabolism, response to environmental stresses such as wounding, pathogen attack and oxidative stress. These functions might be dependent on each isozyme/isoform in each plant tissue.</text>
</comment>
<keyword evidence="7 19" id="KW-0349">Heme</keyword>